<evidence type="ECO:0000313" key="2">
    <source>
        <dbReference type="Proteomes" id="UP001172687"/>
    </source>
</evidence>
<protein>
    <submittedName>
        <fullName evidence="1">Nuclear transport factor 2 family protein</fullName>
    </submittedName>
</protein>
<keyword evidence="2" id="KW-1185">Reference proteome</keyword>
<dbReference type="Proteomes" id="UP001172687">
    <property type="component" value="Unassembled WGS sequence"/>
</dbReference>
<proteinExistence type="predicted"/>
<dbReference type="Gene3D" id="3.10.450.50">
    <property type="match status" value="1"/>
</dbReference>
<reference evidence="1" key="1">
    <citation type="submission" date="2023-07" db="EMBL/GenBank/DDBJ databases">
        <title>Degradation of tert-butanol by M. austroafricanum TBA100.</title>
        <authorList>
            <person name="Helbich S."/>
            <person name="Vainshtein Y."/>
        </authorList>
    </citation>
    <scope>NUCLEOTIDE SEQUENCE</scope>
    <source>
        <strain evidence="1">TBA100</strain>
    </source>
</reference>
<sequence length="122" mass="13100">MSDPIETLMLANLLGVFNERDGAKRRAAVERTYAEDVRWVDAEGVTVGRAALEQKCVALQENLGESQFVAATPVRTLPGFGHLAWHLVDPGTGAQLMSGFDAALINDEGSITDMFTVLTPPA</sequence>
<organism evidence="1 2">
    <name type="scientific">Mycolicibacterium austroafricanum</name>
    <name type="common">Mycobacterium austroafricanum</name>
    <dbReference type="NCBI Taxonomy" id="39687"/>
    <lineage>
        <taxon>Bacteria</taxon>
        <taxon>Bacillati</taxon>
        <taxon>Actinomycetota</taxon>
        <taxon>Actinomycetes</taxon>
        <taxon>Mycobacteriales</taxon>
        <taxon>Mycobacteriaceae</taxon>
        <taxon>Mycolicibacterium</taxon>
    </lineage>
</organism>
<accession>A0ABT8HPU8</accession>
<dbReference type="RefSeq" id="WP_011782925.1">
    <property type="nucleotide sequence ID" value="NZ_CP070380.1"/>
</dbReference>
<comment type="caution">
    <text evidence="1">The sequence shown here is derived from an EMBL/GenBank/DDBJ whole genome shotgun (WGS) entry which is preliminary data.</text>
</comment>
<dbReference type="SUPFAM" id="SSF54427">
    <property type="entry name" value="NTF2-like"/>
    <property type="match status" value="1"/>
</dbReference>
<dbReference type="InterPro" id="IPR032710">
    <property type="entry name" value="NTF2-like_dom_sf"/>
</dbReference>
<evidence type="ECO:0000313" key="1">
    <source>
        <dbReference type="EMBL" id="MDN4522795.1"/>
    </source>
</evidence>
<name>A0ABT8HPU8_MYCAO</name>
<gene>
    <name evidence="1" type="ORF">QYF68_33965</name>
</gene>
<dbReference type="EMBL" id="JAUHTC010000101">
    <property type="protein sequence ID" value="MDN4522795.1"/>
    <property type="molecule type" value="Genomic_DNA"/>
</dbReference>